<proteinExistence type="predicted"/>
<dbReference type="EMBL" id="JMCC02000047">
    <property type="protein sequence ID" value="KIG15800.1"/>
    <property type="molecule type" value="Genomic_DNA"/>
</dbReference>
<evidence type="ECO:0000313" key="2">
    <source>
        <dbReference type="EMBL" id="KIG15800.1"/>
    </source>
</evidence>
<name>A0A0C2D1W2_9BACT</name>
<sequence length="59" mass="6400">MRRALGELLNVGSGRTWTSEQPTRCATSGDPQDQREGDPRGLVAALYLARVQAVSTEAR</sequence>
<protein>
    <submittedName>
        <fullName evidence="2">Uncharacterized protein</fullName>
    </submittedName>
</protein>
<evidence type="ECO:0000313" key="3">
    <source>
        <dbReference type="Proteomes" id="UP000031599"/>
    </source>
</evidence>
<organism evidence="2 3">
    <name type="scientific">Enhygromyxa salina</name>
    <dbReference type="NCBI Taxonomy" id="215803"/>
    <lineage>
        <taxon>Bacteria</taxon>
        <taxon>Pseudomonadati</taxon>
        <taxon>Myxococcota</taxon>
        <taxon>Polyangia</taxon>
        <taxon>Nannocystales</taxon>
        <taxon>Nannocystaceae</taxon>
        <taxon>Enhygromyxa</taxon>
    </lineage>
</organism>
<dbReference type="RefSeq" id="WP_165703837.1">
    <property type="nucleotide sequence ID" value="NZ_JMCC02000047.1"/>
</dbReference>
<feature type="compositionally biased region" description="Polar residues" evidence="1">
    <location>
        <begin position="13"/>
        <end position="31"/>
    </location>
</feature>
<dbReference type="Proteomes" id="UP000031599">
    <property type="component" value="Unassembled WGS sequence"/>
</dbReference>
<comment type="caution">
    <text evidence="2">The sequence shown here is derived from an EMBL/GenBank/DDBJ whole genome shotgun (WGS) entry which is preliminary data.</text>
</comment>
<accession>A0A0C2D1W2</accession>
<evidence type="ECO:0000256" key="1">
    <source>
        <dbReference type="SAM" id="MobiDB-lite"/>
    </source>
</evidence>
<reference evidence="2 3" key="1">
    <citation type="submission" date="2014-12" db="EMBL/GenBank/DDBJ databases">
        <title>Genome assembly of Enhygromyxa salina DSM 15201.</title>
        <authorList>
            <person name="Sharma G."/>
            <person name="Subramanian S."/>
        </authorList>
    </citation>
    <scope>NUCLEOTIDE SEQUENCE [LARGE SCALE GENOMIC DNA]</scope>
    <source>
        <strain evidence="2 3">DSM 15201</strain>
    </source>
</reference>
<gene>
    <name evidence="2" type="ORF">DB30_05218</name>
</gene>
<feature type="region of interest" description="Disordered" evidence="1">
    <location>
        <begin position="9"/>
        <end position="38"/>
    </location>
</feature>
<dbReference type="AlphaFoldDB" id="A0A0C2D1W2"/>